<dbReference type="InterPro" id="IPR015421">
    <property type="entry name" value="PyrdxlP-dep_Trfase_major"/>
</dbReference>
<keyword evidence="5 6" id="KW-0456">Lyase</keyword>
<dbReference type="InterPro" id="IPR002129">
    <property type="entry name" value="PyrdxlP-dep_de-COase"/>
</dbReference>
<dbReference type="InterPro" id="IPR015422">
    <property type="entry name" value="PyrdxlP-dep_Trfase_small"/>
</dbReference>
<keyword evidence="8" id="KW-1185">Reference proteome</keyword>
<reference evidence="7" key="1">
    <citation type="submission" date="2019-09" db="EMBL/GenBank/DDBJ databases">
        <title>Draft genome information of white flower Hibiscus syriacus.</title>
        <authorList>
            <person name="Kim Y.-M."/>
        </authorList>
    </citation>
    <scope>NUCLEOTIDE SEQUENCE [LARGE SCALE GENOMIC DNA]</scope>
    <source>
        <strain evidence="7">YM2019G1</strain>
    </source>
</reference>
<dbReference type="Gene3D" id="3.90.1150.10">
    <property type="entry name" value="Aspartate Aminotransferase, domain 1"/>
    <property type="match status" value="1"/>
</dbReference>
<comment type="cofactor">
    <cofactor evidence="1 6">
        <name>pyridoxal 5'-phosphate</name>
        <dbReference type="ChEBI" id="CHEBI:597326"/>
    </cofactor>
</comment>
<evidence type="ECO:0000256" key="2">
    <source>
        <dbReference type="ARBA" id="ARBA00009533"/>
    </source>
</evidence>
<evidence type="ECO:0000256" key="6">
    <source>
        <dbReference type="RuleBase" id="RU000382"/>
    </source>
</evidence>
<gene>
    <name evidence="7" type="ORF">F3Y22_tig00110474pilonHSYRG00092</name>
</gene>
<dbReference type="GO" id="GO:0030170">
    <property type="term" value="F:pyridoxal phosphate binding"/>
    <property type="evidence" value="ECO:0007669"/>
    <property type="project" value="InterPro"/>
</dbReference>
<sequence length="324" mass="35929">MTVIDWPAGMLKLPDSFTFKGSEGGVIQNTTSEAILVTLIAARDKALTVVGAADVNKLAVYASDQTHSTFTKVCKIAGISSRNIRSIPTTLTGGFSLSPFELRKAVEADLAAGLVPVYLCLNLGTTSTTAVDPIEPLTRVAKEHGMCFLDCCCLWVQNPKARRCSEHQPGILEKQTERIRFRRRFQGLATRHRPAVQIFAVMAHFPILRRRQPPSSYPFRRTDGQDVRRVRKIRPEVRNSGAEAVRAGVFPDPDENYGSDYTEMLNRKLLDWINLTGRVYMSHTKIGGVYVLTFAVGATLTDERHVVAAWKLIKEGADALLRTT</sequence>
<proteinExistence type="inferred from homology"/>
<dbReference type="AlphaFoldDB" id="A0A6A3AEQ8"/>
<name>A0A6A3AEQ8_HIBSY</name>
<dbReference type="GO" id="GO:0016831">
    <property type="term" value="F:carboxy-lyase activity"/>
    <property type="evidence" value="ECO:0007669"/>
    <property type="project" value="TreeGrafter"/>
</dbReference>
<organism evidence="7 8">
    <name type="scientific">Hibiscus syriacus</name>
    <name type="common">Rose of Sharon</name>
    <dbReference type="NCBI Taxonomy" id="106335"/>
    <lineage>
        <taxon>Eukaryota</taxon>
        <taxon>Viridiplantae</taxon>
        <taxon>Streptophyta</taxon>
        <taxon>Embryophyta</taxon>
        <taxon>Tracheophyta</taxon>
        <taxon>Spermatophyta</taxon>
        <taxon>Magnoliopsida</taxon>
        <taxon>eudicotyledons</taxon>
        <taxon>Gunneridae</taxon>
        <taxon>Pentapetalae</taxon>
        <taxon>rosids</taxon>
        <taxon>malvids</taxon>
        <taxon>Malvales</taxon>
        <taxon>Malvaceae</taxon>
        <taxon>Malvoideae</taxon>
        <taxon>Hibiscus</taxon>
    </lineage>
</organism>
<evidence type="ECO:0000256" key="3">
    <source>
        <dbReference type="ARBA" id="ARBA00022793"/>
    </source>
</evidence>
<keyword evidence="4 6" id="KW-0663">Pyridoxal phosphate</keyword>
<dbReference type="Gene3D" id="3.40.640.10">
    <property type="entry name" value="Type I PLP-dependent aspartate aminotransferase-like (Major domain)"/>
    <property type="match status" value="1"/>
</dbReference>
<dbReference type="Proteomes" id="UP000436088">
    <property type="component" value="Unassembled WGS sequence"/>
</dbReference>
<evidence type="ECO:0000256" key="1">
    <source>
        <dbReference type="ARBA" id="ARBA00001933"/>
    </source>
</evidence>
<evidence type="ECO:0000313" key="8">
    <source>
        <dbReference type="Proteomes" id="UP000436088"/>
    </source>
</evidence>
<dbReference type="InterPro" id="IPR015424">
    <property type="entry name" value="PyrdxlP-dep_Trfase"/>
</dbReference>
<comment type="similarity">
    <text evidence="2 6">Belongs to the group II decarboxylase family.</text>
</comment>
<dbReference type="Pfam" id="PF00282">
    <property type="entry name" value="Pyridoxal_deC"/>
    <property type="match status" value="1"/>
</dbReference>
<dbReference type="PANTHER" id="PTHR11999:SF157">
    <property type="entry name" value="TRYPTOPHAN DECARBOXYLASE 1"/>
    <property type="match status" value="1"/>
</dbReference>
<keyword evidence="3" id="KW-0210">Decarboxylase</keyword>
<comment type="caution">
    <text evidence="7">The sequence shown here is derived from an EMBL/GenBank/DDBJ whole genome shotgun (WGS) entry which is preliminary data.</text>
</comment>
<protein>
    <submittedName>
        <fullName evidence="7">Uncharacterized protein</fullName>
    </submittedName>
</protein>
<evidence type="ECO:0000313" key="7">
    <source>
        <dbReference type="EMBL" id="KAE8703091.1"/>
    </source>
</evidence>
<dbReference type="EMBL" id="VEPZ02001002">
    <property type="protein sequence ID" value="KAE8703091.1"/>
    <property type="molecule type" value="Genomic_DNA"/>
</dbReference>
<dbReference type="GO" id="GO:0019752">
    <property type="term" value="P:carboxylic acid metabolic process"/>
    <property type="evidence" value="ECO:0007669"/>
    <property type="project" value="InterPro"/>
</dbReference>
<evidence type="ECO:0000256" key="5">
    <source>
        <dbReference type="ARBA" id="ARBA00023239"/>
    </source>
</evidence>
<accession>A0A6A3AEQ8</accession>
<dbReference type="GO" id="GO:0005737">
    <property type="term" value="C:cytoplasm"/>
    <property type="evidence" value="ECO:0007669"/>
    <property type="project" value="TreeGrafter"/>
</dbReference>
<dbReference type="SUPFAM" id="SSF53383">
    <property type="entry name" value="PLP-dependent transferases"/>
    <property type="match status" value="1"/>
</dbReference>
<dbReference type="InterPro" id="IPR010977">
    <property type="entry name" value="Aromatic_deC"/>
</dbReference>
<dbReference type="PANTHER" id="PTHR11999">
    <property type="entry name" value="GROUP II PYRIDOXAL-5-PHOSPHATE DECARBOXYLASE"/>
    <property type="match status" value="1"/>
</dbReference>
<evidence type="ECO:0000256" key="4">
    <source>
        <dbReference type="ARBA" id="ARBA00022898"/>
    </source>
</evidence>